<dbReference type="InterPro" id="IPR050131">
    <property type="entry name" value="Peptidase_S8_subtilisin-like"/>
</dbReference>
<feature type="domain" description="C5a peptidase/Subtilisin-like protease SBT2-like Fn3-like" evidence="12">
    <location>
        <begin position="636"/>
        <end position="748"/>
    </location>
</feature>
<evidence type="ECO:0000256" key="4">
    <source>
        <dbReference type="ARBA" id="ARBA00022729"/>
    </source>
</evidence>
<gene>
    <name evidence="13" type="ORF">PYM288_LOCUS12824</name>
</gene>
<evidence type="ECO:0000313" key="13">
    <source>
        <dbReference type="EMBL" id="CAF0965290.1"/>
    </source>
</evidence>
<feature type="active site" description="Charge relay system" evidence="7 8">
    <location>
        <position position="548"/>
    </location>
</feature>
<keyword evidence="6 8" id="KW-0720">Serine protease</keyword>
<dbReference type="Pfam" id="PF06280">
    <property type="entry name" value="fn3_5"/>
    <property type="match status" value="1"/>
</dbReference>
<organism evidence="13 14">
    <name type="scientific">Rotaria sordida</name>
    <dbReference type="NCBI Taxonomy" id="392033"/>
    <lineage>
        <taxon>Eukaryota</taxon>
        <taxon>Metazoa</taxon>
        <taxon>Spiralia</taxon>
        <taxon>Gnathifera</taxon>
        <taxon>Rotifera</taxon>
        <taxon>Eurotatoria</taxon>
        <taxon>Bdelloidea</taxon>
        <taxon>Philodinida</taxon>
        <taxon>Philodinidae</taxon>
        <taxon>Rotaria</taxon>
    </lineage>
</organism>
<keyword evidence="2" id="KW-0134">Cell wall</keyword>
<dbReference type="PRINTS" id="PR00723">
    <property type="entry name" value="SUBTILISIN"/>
</dbReference>
<dbReference type="Gene3D" id="3.40.50.200">
    <property type="entry name" value="Peptidase S8/S53 domain"/>
    <property type="match status" value="1"/>
</dbReference>
<keyword evidence="4" id="KW-0732">Signal</keyword>
<dbReference type="Gene3D" id="3.50.30.30">
    <property type="match status" value="1"/>
</dbReference>
<evidence type="ECO:0000256" key="2">
    <source>
        <dbReference type="ARBA" id="ARBA00022512"/>
    </source>
</evidence>
<protein>
    <recommendedName>
        <fullName evidence="15">Peptidase S8/S53 domain-containing protein</fullName>
    </recommendedName>
</protein>
<dbReference type="InterPro" id="IPR015500">
    <property type="entry name" value="Peptidase_S8_subtilisin-rel"/>
</dbReference>
<dbReference type="Pfam" id="PF00082">
    <property type="entry name" value="Peptidase_S8"/>
    <property type="match status" value="1"/>
</dbReference>
<keyword evidence="3 8" id="KW-0645">Protease</keyword>
<comment type="similarity">
    <text evidence="1 8 9">Belongs to the peptidase S8 family.</text>
</comment>
<dbReference type="PROSITE" id="PS51892">
    <property type="entry name" value="SUBTILASE"/>
    <property type="match status" value="1"/>
</dbReference>
<dbReference type="PROSITE" id="PS00136">
    <property type="entry name" value="SUBTILASE_ASP"/>
    <property type="match status" value="1"/>
</dbReference>
<dbReference type="EMBL" id="CAJNOH010000245">
    <property type="protein sequence ID" value="CAF0965290.1"/>
    <property type="molecule type" value="Genomic_DNA"/>
</dbReference>
<feature type="active site" description="Charge relay system" evidence="7 8">
    <location>
        <position position="173"/>
    </location>
</feature>
<evidence type="ECO:0000256" key="3">
    <source>
        <dbReference type="ARBA" id="ARBA00022670"/>
    </source>
</evidence>
<evidence type="ECO:0000256" key="5">
    <source>
        <dbReference type="ARBA" id="ARBA00022801"/>
    </source>
</evidence>
<dbReference type="InterPro" id="IPR003137">
    <property type="entry name" value="PA_domain"/>
</dbReference>
<dbReference type="CDD" id="cd07489">
    <property type="entry name" value="Peptidases_S8_5"/>
    <property type="match status" value="1"/>
</dbReference>
<dbReference type="InterPro" id="IPR023827">
    <property type="entry name" value="Peptidase_S8_Asp-AS"/>
</dbReference>
<keyword evidence="5 8" id="KW-0378">Hydrolase</keyword>
<feature type="active site" description="Charge relay system" evidence="7 8">
    <location>
        <position position="226"/>
    </location>
</feature>
<dbReference type="PANTHER" id="PTHR43806">
    <property type="entry name" value="PEPTIDASE S8"/>
    <property type="match status" value="1"/>
</dbReference>
<evidence type="ECO:0000259" key="10">
    <source>
        <dbReference type="Pfam" id="PF00082"/>
    </source>
</evidence>
<feature type="domain" description="Peptidase S8/S53" evidence="10">
    <location>
        <begin position="164"/>
        <end position="574"/>
    </location>
</feature>
<evidence type="ECO:0000256" key="1">
    <source>
        <dbReference type="ARBA" id="ARBA00011073"/>
    </source>
</evidence>
<dbReference type="AlphaFoldDB" id="A0A814E012"/>
<dbReference type="GO" id="GO:0004252">
    <property type="term" value="F:serine-type endopeptidase activity"/>
    <property type="evidence" value="ECO:0007669"/>
    <property type="project" value="UniProtKB-UniRule"/>
</dbReference>
<evidence type="ECO:0000259" key="11">
    <source>
        <dbReference type="Pfam" id="PF02225"/>
    </source>
</evidence>
<dbReference type="Pfam" id="PF02225">
    <property type="entry name" value="PA"/>
    <property type="match status" value="1"/>
</dbReference>
<proteinExistence type="inferred from homology"/>
<dbReference type="InterPro" id="IPR022398">
    <property type="entry name" value="Peptidase_S8_His-AS"/>
</dbReference>
<dbReference type="GO" id="GO:0006508">
    <property type="term" value="P:proteolysis"/>
    <property type="evidence" value="ECO:0007669"/>
    <property type="project" value="UniProtKB-KW"/>
</dbReference>
<evidence type="ECO:0000256" key="9">
    <source>
        <dbReference type="RuleBase" id="RU003355"/>
    </source>
</evidence>
<comment type="caution">
    <text evidence="13">The sequence shown here is derived from an EMBL/GenBank/DDBJ whole genome shotgun (WGS) entry which is preliminary data.</text>
</comment>
<evidence type="ECO:0000259" key="12">
    <source>
        <dbReference type="Pfam" id="PF06280"/>
    </source>
</evidence>
<evidence type="ECO:0000256" key="7">
    <source>
        <dbReference type="PIRSR" id="PIRSR615500-1"/>
    </source>
</evidence>
<dbReference type="GO" id="GO:0005615">
    <property type="term" value="C:extracellular space"/>
    <property type="evidence" value="ECO:0007669"/>
    <property type="project" value="TreeGrafter"/>
</dbReference>
<dbReference type="InterPro" id="IPR010435">
    <property type="entry name" value="C5a/SBT2-like_Fn3"/>
</dbReference>
<keyword evidence="2" id="KW-0964">Secreted</keyword>
<dbReference type="InterPro" id="IPR034187">
    <property type="entry name" value="Peptidases_S8_5"/>
</dbReference>
<sequence>MAPTALSNRFINIVAAAHSAVGNEENIVTQNTGSGKIGNYVLIPNAYLIEFDRNKGSKNFQQTIAESLERFHGIPRSAITMRQMISSSLFMGASFSVNSEHSMKMIESIPDVIAIYPIYSVPGPTPLEAYIPSERSDDGKQDNLVISHDLTGVARIHDQLKNFGKGVRVAVIDTGIDYLHPALGGCFGPQCKVAFGYDFVGDDFNQSNINPMPDEDPLDNCSTSAHGTHVAGIVAANATEMTQTGFIPFQSFLGVAPQATLGGYRIFGCAGDTATTDVMTAAIYRAFDDKADIITMSVGGAGAYTESSDAIAAQRVSEKGVYITFSFGNDGSQGLQTGGNPSISSGAMAVASVDNLHAAQFYMITPNNERIFYLAGTAFGGWQSNVLSKIVVNNPPDTPNDGCLSPTLNVTGAVVLYAFNNGDECGSAVRCNLAAQAGATGCLIYNVGAIAGSSTIPSGSISMADGLKIIAIVTNNPSAIFTFTNSQGLAPISTGGTPSSFTSIGLTGDLLFKPQISGIGGYVYSTISSFAAEKQRTSNAYATQSGTSMATPYVAGTLALYLAHIGNPGPETVSNGCQTNCRPSFEKVVNLFQSNAMPVNIYSTSLLASVAQQGAGLVNVFQAIQATTSVSPSQLALNDTLRQDTSYTIEVFNLGNKTAVYNIAHSGAALATGLQKGSDQLLGQPIYSADYAIVDIQPTTIELDPGKSGMITLRFQAPCNANAALLPIFSGFINITNNVNDQVAHIPYAGVVGDYKNARILVRNSSSRIVTGILNSNNIYISNTQQENLNLSNGTRVILVTAWASRIVFVEAVSGENQVLPSLATSYGYIYNQPRQTPAFYINLALDSEETDNKSHQYHRVRKKFFDTID</sequence>
<reference evidence="13" key="1">
    <citation type="submission" date="2021-02" db="EMBL/GenBank/DDBJ databases">
        <authorList>
            <person name="Nowell W R."/>
        </authorList>
    </citation>
    <scope>NUCLEOTIDE SEQUENCE</scope>
</reference>
<name>A0A814E012_9BILA</name>
<dbReference type="InterPro" id="IPR023828">
    <property type="entry name" value="Peptidase_S8_Ser-AS"/>
</dbReference>
<evidence type="ECO:0008006" key="15">
    <source>
        <dbReference type="Google" id="ProtNLM"/>
    </source>
</evidence>
<evidence type="ECO:0000256" key="6">
    <source>
        <dbReference type="ARBA" id="ARBA00022825"/>
    </source>
</evidence>
<dbReference type="PROSITE" id="PS00137">
    <property type="entry name" value="SUBTILASE_HIS"/>
    <property type="match status" value="1"/>
</dbReference>
<feature type="domain" description="PA" evidence="11">
    <location>
        <begin position="392"/>
        <end position="469"/>
    </location>
</feature>
<dbReference type="InterPro" id="IPR036852">
    <property type="entry name" value="Peptidase_S8/S53_dom_sf"/>
</dbReference>
<dbReference type="PANTHER" id="PTHR43806:SF66">
    <property type="entry name" value="SERIN ENDOPEPTIDASE"/>
    <property type="match status" value="1"/>
</dbReference>
<evidence type="ECO:0000313" key="14">
    <source>
        <dbReference type="Proteomes" id="UP000663854"/>
    </source>
</evidence>
<accession>A0A814E012</accession>
<dbReference type="Proteomes" id="UP000663854">
    <property type="component" value="Unassembled WGS sequence"/>
</dbReference>
<dbReference type="InterPro" id="IPR000209">
    <property type="entry name" value="Peptidase_S8/S53_dom"/>
</dbReference>
<evidence type="ECO:0000256" key="8">
    <source>
        <dbReference type="PROSITE-ProRule" id="PRU01240"/>
    </source>
</evidence>
<dbReference type="GO" id="GO:0016020">
    <property type="term" value="C:membrane"/>
    <property type="evidence" value="ECO:0007669"/>
    <property type="project" value="InterPro"/>
</dbReference>
<dbReference type="SUPFAM" id="SSF52743">
    <property type="entry name" value="Subtilisin-like"/>
    <property type="match status" value="1"/>
</dbReference>
<dbReference type="PROSITE" id="PS00138">
    <property type="entry name" value="SUBTILASE_SER"/>
    <property type="match status" value="1"/>
</dbReference>